<dbReference type="CDD" id="cd13585">
    <property type="entry name" value="PBP2_TMBP_like"/>
    <property type="match status" value="1"/>
</dbReference>
<feature type="signal peptide" evidence="4">
    <location>
        <begin position="1"/>
        <end position="29"/>
    </location>
</feature>
<reference evidence="6" key="1">
    <citation type="submission" date="2016-10" db="EMBL/GenBank/DDBJ databases">
        <authorList>
            <person name="Varghese N."/>
            <person name="Submissions S."/>
        </authorList>
    </citation>
    <scope>NUCLEOTIDE SEQUENCE [LARGE SCALE GENOMIC DNA]</scope>
    <source>
        <strain evidence="6">DSM 10002</strain>
    </source>
</reference>
<evidence type="ECO:0000256" key="3">
    <source>
        <dbReference type="ARBA" id="ARBA00022729"/>
    </source>
</evidence>
<dbReference type="SUPFAM" id="SSF53850">
    <property type="entry name" value="Periplasmic binding protein-like II"/>
    <property type="match status" value="1"/>
</dbReference>
<accession>A0A1H2LEX0</accession>
<feature type="chain" id="PRO_5009279304" evidence="4">
    <location>
        <begin position="30"/>
        <end position="416"/>
    </location>
</feature>
<dbReference type="GeneID" id="65344666"/>
<dbReference type="PANTHER" id="PTHR30061:SF50">
    <property type="entry name" value="MALTOSE_MALTODEXTRIN-BINDING PERIPLASMIC PROTEIN"/>
    <property type="match status" value="1"/>
</dbReference>
<sequence>MRAKKFLNRSIAIATLGALPLLGLSSCSADTASENSSDTAGEQTILLWDYLGQDTPNDAMTAAIEKFEQTHAGVKVERKSFAYGDLSKSIVQAGISGEVPDIAIFDNVDTQNFASLGLLEDITEETKDMKADFFEGPWSSGQQEGKTYSLPLNSNNLALFYNKDLLDKAGVSVPTTWEELADSARATATDGNFGLAISAVKNEQGTFQVLPFVWQTGGDLDNYAQSGAEALGYLADLIDTGAMSAAVANYSQEDARTQFITGKTAMMFNGPWEIPNVSKDADFNWGIAPLPAGKVAATGLGGENIGVFAGAKNKSGATELLKFLSGSEGSKIYCDISGQLSSRKDLAGKLQLSSDEKMQVFEKQLEVAKARAYGGKYNEISTAVQLSIQEALTGAKTPEQAAKTAADTLAPLLPKK</sequence>
<dbReference type="PROSITE" id="PS01037">
    <property type="entry name" value="SBP_BACTERIAL_1"/>
    <property type="match status" value="1"/>
</dbReference>
<proteinExistence type="inferred from homology"/>
<keyword evidence="5" id="KW-0762">Sugar transport</keyword>
<gene>
    <name evidence="5" type="ORF">SAMN04489737_0930</name>
</gene>
<keyword evidence="6" id="KW-1185">Reference proteome</keyword>
<dbReference type="GO" id="GO:0055052">
    <property type="term" value="C:ATP-binding cassette (ABC) transporter complex, substrate-binding subunit-containing"/>
    <property type="evidence" value="ECO:0007669"/>
    <property type="project" value="TreeGrafter"/>
</dbReference>
<evidence type="ECO:0000256" key="4">
    <source>
        <dbReference type="SAM" id="SignalP"/>
    </source>
</evidence>
<dbReference type="Proteomes" id="UP000214355">
    <property type="component" value="Chromosome I"/>
</dbReference>
<dbReference type="InterPro" id="IPR006061">
    <property type="entry name" value="SBP_1_CS"/>
</dbReference>
<dbReference type="EMBL" id="LT629804">
    <property type="protein sequence ID" value="SDU79570.1"/>
    <property type="molecule type" value="Genomic_DNA"/>
</dbReference>
<dbReference type="PANTHER" id="PTHR30061">
    <property type="entry name" value="MALTOSE-BINDING PERIPLASMIC PROTEIN"/>
    <property type="match status" value="1"/>
</dbReference>
<evidence type="ECO:0000313" key="5">
    <source>
        <dbReference type="EMBL" id="SDU79570.1"/>
    </source>
</evidence>
<dbReference type="Gene3D" id="3.40.190.10">
    <property type="entry name" value="Periplasmic binding protein-like II"/>
    <property type="match status" value="2"/>
</dbReference>
<dbReference type="GO" id="GO:0042956">
    <property type="term" value="P:maltodextrin transmembrane transport"/>
    <property type="evidence" value="ECO:0007669"/>
    <property type="project" value="TreeGrafter"/>
</dbReference>
<dbReference type="AlphaFoldDB" id="A0A1H2LEX0"/>
<dbReference type="GO" id="GO:0015768">
    <property type="term" value="P:maltose transport"/>
    <property type="evidence" value="ECO:0007669"/>
    <property type="project" value="TreeGrafter"/>
</dbReference>
<dbReference type="OrthoDB" id="2531053at2"/>
<dbReference type="InterPro" id="IPR006059">
    <property type="entry name" value="SBP"/>
</dbReference>
<dbReference type="Pfam" id="PF01547">
    <property type="entry name" value="SBP_bac_1"/>
    <property type="match status" value="1"/>
</dbReference>
<dbReference type="GO" id="GO:1901982">
    <property type="term" value="F:maltose binding"/>
    <property type="evidence" value="ECO:0007669"/>
    <property type="project" value="TreeGrafter"/>
</dbReference>
<keyword evidence="2" id="KW-0813">Transport</keyword>
<evidence type="ECO:0000313" key="6">
    <source>
        <dbReference type="Proteomes" id="UP000214355"/>
    </source>
</evidence>
<protein>
    <submittedName>
        <fullName evidence="5">Multiple sugar transport system substrate-binding protein</fullName>
    </submittedName>
</protein>
<organism evidence="5 6">
    <name type="scientific">Arcanobacterium phocae</name>
    <dbReference type="NCBI Taxonomy" id="131112"/>
    <lineage>
        <taxon>Bacteria</taxon>
        <taxon>Bacillati</taxon>
        <taxon>Actinomycetota</taxon>
        <taxon>Actinomycetes</taxon>
        <taxon>Actinomycetales</taxon>
        <taxon>Actinomycetaceae</taxon>
        <taxon>Arcanobacterium</taxon>
    </lineage>
</organism>
<keyword evidence="3 4" id="KW-0732">Signal</keyword>
<name>A0A1H2LEX0_9ACTO</name>
<dbReference type="GO" id="GO:0055085">
    <property type="term" value="P:transmembrane transport"/>
    <property type="evidence" value="ECO:0007669"/>
    <property type="project" value="InterPro"/>
</dbReference>
<dbReference type="STRING" id="131112.SAMN04489737_0930"/>
<dbReference type="PROSITE" id="PS51257">
    <property type="entry name" value="PROKAR_LIPOPROTEIN"/>
    <property type="match status" value="1"/>
</dbReference>
<dbReference type="RefSeq" id="WP_091280409.1">
    <property type="nucleotide sequence ID" value="NZ_LT629804.1"/>
</dbReference>
<evidence type="ECO:0000256" key="2">
    <source>
        <dbReference type="ARBA" id="ARBA00022448"/>
    </source>
</evidence>
<comment type="similarity">
    <text evidence="1">Belongs to the bacterial solute-binding protein 1 family.</text>
</comment>
<evidence type="ECO:0000256" key="1">
    <source>
        <dbReference type="ARBA" id="ARBA00008520"/>
    </source>
</evidence>